<dbReference type="InterPro" id="IPR016181">
    <property type="entry name" value="Acyl_CoA_acyltransferase"/>
</dbReference>
<evidence type="ECO:0000259" key="3">
    <source>
        <dbReference type="PROSITE" id="PS51186"/>
    </source>
</evidence>
<dbReference type="CDD" id="cd04301">
    <property type="entry name" value="NAT_SF"/>
    <property type="match status" value="1"/>
</dbReference>
<evidence type="ECO:0000313" key="4">
    <source>
        <dbReference type="EMBL" id="HGZ41964.1"/>
    </source>
</evidence>
<dbReference type="PROSITE" id="PS51186">
    <property type="entry name" value="GNAT"/>
    <property type="match status" value="1"/>
</dbReference>
<proteinExistence type="predicted"/>
<dbReference type="Pfam" id="PF00583">
    <property type="entry name" value="Acetyltransf_1"/>
    <property type="match status" value="1"/>
</dbReference>
<comment type="caution">
    <text evidence="4">The sequence shown here is derived from an EMBL/GenBank/DDBJ whole genome shotgun (WGS) entry which is preliminary data.</text>
</comment>
<dbReference type="EMBL" id="DSQF01000002">
    <property type="protein sequence ID" value="HGZ41964.1"/>
    <property type="molecule type" value="Genomic_DNA"/>
</dbReference>
<sequence>MADEFIEVRLMDAAEAAVLNRVDPDVFDHAVQPRLAAQFLSSSGGLLAVAIHDGVVVGMATGMAYVHPDKPLQLFINEVGVSARYRRRGLGARLVRALLDHARRIGCAEAWVATEEDNAAARRLYEALGGREDEARAVVYTWKLGEEEGQGT</sequence>
<dbReference type="SUPFAM" id="SSF55729">
    <property type="entry name" value="Acyl-CoA N-acyltransferases (Nat)"/>
    <property type="match status" value="1"/>
</dbReference>
<dbReference type="AlphaFoldDB" id="A0A832HZN0"/>
<keyword evidence="2" id="KW-0012">Acyltransferase</keyword>
<accession>A0A832HZN0</accession>
<evidence type="ECO:0000256" key="1">
    <source>
        <dbReference type="ARBA" id="ARBA00022679"/>
    </source>
</evidence>
<dbReference type="Gene3D" id="3.40.630.30">
    <property type="match status" value="1"/>
</dbReference>
<evidence type="ECO:0000256" key="2">
    <source>
        <dbReference type="ARBA" id="ARBA00023315"/>
    </source>
</evidence>
<gene>
    <name evidence="4" type="ORF">ENR23_00820</name>
</gene>
<organism evidence="4">
    <name type="scientific">Eiseniibacteriota bacterium</name>
    <dbReference type="NCBI Taxonomy" id="2212470"/>
    <lineage>
        <taxon>Bacteria</taxon>
        <taxon>Candidatus Eiseniibacteriota</taxon>
    </lineage>
</organism>
<name>A0A832HZN0_UNCEI</name>
<dbReference type="PANTHER" id="PTHR43877">
    <property type="entry name" value="AMINOALKYLPHOSPHONATE N-ACETYLTRANSFERASE-RELATED-RELATED"/>
    <property type="match status" value="1"/>
</dbReference>
<feature type="domain" description="N-acetyltransferase" evidence="3">
    <location>
        <begin position="6"/>
        <end position="152"/>
    </location>
</feature>
<dbReference type="InterPro" id="IPR000182">
    <property type="entry name" value="GNAT_dom"/>
</dbReference>
<keyword evidence="1 4" id="KW-0808">Transferase</keyword>
<protein>
    <submittedName>
        <fullName evidence="4">GNAT family N-acetyltransferase</fullName>
    </submittedName>
</protein>
<dbReference type="InterPro" id="IPR050832">
    <property type="entry name" value="Bact_Acetyltransf"/>
</dbReference>
<dbReference type="GO" id="GO:0016747">
    <property type="term" value="F:acyltransferase activity, transferring groups other than amino-acyl groups"/>
    <property type="evidence" value="ECO:0007669"/>
    <property type="project" value="InterPro"/>
</dbReference>
<reference evidence="4" key="1">
    <citation type="journal article" date="2020" name="mSystems">
        <title>Genome- and Community-Level Interaction Insights into Carbon Utilization and Element Cycling Functions of Hydrothermarchaeota in Hydrothermal Sediment.</title>
        <authorList>
            <person name="Zhou Z."/>
            <person name="Liu Y."/>
            <person name="Xu W."/>
            <person name="Pan J."/>
            <person name="Luo Z.H."/>
            <person name="Li M."/>
        </authorList>
    </citation>
    <scope>NUCLEOTIDE SEQUENCE [LARGE SCALE GENOMIC DNA]</scope>
    <source>
        <strain evidence="4">SpSt-381</strain>
    </source>
</reference>